<dbReference type="EMBL" id="BLLF01001986">
    <property type="protein sequence ID" value="GFH22187.1"/>
    <property type="molecule type" value="Genomic_DNA"/>
</dbReference>
<proteinExistence type="predicted"/>
<comment type="caution">
    <text evidence="1">The sequence shown here is derived from an EMBL/GenBank/DDBJ whole genome shotgun (WGS) entry which is preliminary data.</text>
</comment>
<dbReference type="AlphaFoldDB" id="A0A699ZHJ2"/>
<name>A0A699ZHJ2_HAELA</name>
<evidence type="ECO:0000313" key="2">
    <source>
        <dbReference type="Proteomes" id="UP000485058"/>
    </source>
</evidence>
<sequence length="46" mass="4810">MPLASMTADDDLALFNAMRAIALSQAHVARLAPGLSVACSVRLLKV</sequence>
<keyword evidence="2" id="KW-1185">Reference proteome</keyword>
<dbReference type="Proteomes" id="UP000485058">
    <property type="component" value="Unassembled WGS sequence"/>
</dbReference>
<reference evidence="1 2" key="1">
    <citation type="submission" date="2020-02" db="EMBL/GenBank/DDBJ databases">
        <title>Draft genome sequence of Haematococcus lacustris strain NIES-144.</title>
        <authorList>
            <person name="Morimoto D."/>
            <person name="Nakagawa S."/>
            <person name="Yoshida T."/>
            <person name="Sawayama S."/>
        </authorList>
    </citation>
    <scope>NUCLEOTIDE SEQUENCE [LARGE SCALE GENOMIC DNA]</scope>
    <source>
        <strain evidence="1 2">NIES-144</strain>
    </source>
</reference>
<accession>A0A699ZHJ2</accession>
<organism evidence="1 2">
    <name type="scientific">Haematococcus lacustris</name>
    <name type="common">Green alga</name>
    <name type="synonym">Haematococcus pluvialis</name>
    <dbReference type="NCBI Taxonomy" id="44745"/>
    <lineage>
        <taxon>Eukaryota</taxon>
        <taxon>Viridiplantae</taxon>
        <taxon>Chlorophyta</taxon>
        <taxon>core chlorophytes</taxon>
        <taxon>Chlorophyceae</taxon>
        <taxon>CS clade</taxon>
        <taxon>Chlamydomonadales</taxon>
        <taxon>Haematococcaceae</taxon>
        <taxon>Haematococcus</taxon>
    </lineage>
</organism>
<protein>
    <submittedName>
        <fullName evidence="1">Uncharacterized protein</fullName>
    </submittedName>
</protein>
<gene>
    <name evidence="1" type="ORF">HaLaN_19612</name>
</gene>
<feature type="non-terminal residue" evidence="1">
    <location>
        <position position="46"/>
    </location>
</feature>
<evidence type="ECO:0000313" key="1">
    <source>
        <dbReference type="EMBL" id="GFH22187.1"/>
    </source>
</evidence>